<evidence type="ECO:0000256" key="1">
    <source>
        <dbReference type="ARBA" id="ARBA00023118"/>
    </source>
</evidence>
<keyword evidence="1" id="KW-0051">Antiviral defense</keyword>
<keyword evidence="4" id="KW-1185">Reference proteome</keyword>
<dbReference type="NCBIfam" id="TIGR02580">
    <property type="entry name" value="cas_RAMP_Cmr4"/>
    <property type="match status" value="1"/>
</dbReference>
<name>A0A0A2FUB8_9PORP</name>
<dbReference type="AlphaFoldDB" id="A0A0A2FUB8"/>
<dbReference type="PANTHER" id="PTHR36700:SF1">
    <property type="entry name" value="CRISPR SYSTEM CMR SUBUNIT CMR4"/>
    <property type="match status" value="1"/>
</dbReference>
<organism evidence="3 4">
    <name type="scientific">Porphyromonas gulae</name>
    <dbReference type="NCBI Taxonomy" id="111105"/>
    <lineage>
        <taxon>Bacteria</taxon>
        <taxon>Pseudomonadati</taxon>
        <taxon>Bacteroidota</taxon>
        <taxon>Bacteroidia</taxon>
        <taxon>Bacteroidales</taxon>
        <taxon>Porphyromonadaceae</taxon>
        <taxon>Porphyromonas</taxon>
    </lineage>
</organism>
<dbReference type="EMBL" id="JRAK01000011">
    <property type="protein sequence ID" value="KGN94598.1"/>
    <property type="molecule type" value="Genomic_DNA"/>
</dbReference>
<evidence type="ECO:0000313" key="3">
    <source>
        <dbReference type="EMBL" id="KGN94598.1"/>
    </source>
</evidence>
<dbReference type="GO" id="GO:0051607">
    <property type="term" value="P:defense response to virus"/>
    <property type="evidence" value="ECO:0007669"/>
    <property type="project" value="UniProtKB-KW"/>
</dbReference>
<gene>
    <name evidence="3" type="ORF">HR15_00800</name>
</gene>
<proteinExistence type="predicted"/>
<dbReference type="PANTHER" id="PTHR36700">
    <property type="entry name" value="CRISPR SYSTEM CMR SUBUNIT CMR4"/>
    <property type="match status" value="1"/>
</dbReference>
<dbReference type="RefSeq" id="WP_039423092.1">
    <property type="nucleotide sequence ID" value="NZ_JRAK01000011.1"/>
</dbReference>
<accession>A0A0A2FUB8</accession>
<comment type="caution">
    <text evidence="3">The sequence shown here is derived from an EMBL/GenBank/DDBJ whole genome shotgun (WGS) entry which is preliminary data.</text>
</comment>
<reference evidence="3 4" key="1">
    <citation type="submission" date="2014-08" db="EMBL/GenBank/DDBJ databases">
        <title>Porphyromonas gulae strain:COT-052_OH3439 Genome sequencing.</title>
        <authorList>
            <person name="Wallis C."/>
            <person name="Deusch O."/>
            <person name="O'Flynn C."/>
            <person name="Davis I."/>
            <person name="Jospin G."/>
            <person name="Darling A.E."/>
            <person name="Coil D.A."/>
            <person name="Alexiev A."/>
            <person name="Horsfall A."/>
            <person name="Kirkwood N."/>
            <person name="Harris S."/>
            <person name="Eisen J.A."/>
        </authorList>
    </citation>
    <scope>NUCLEOTIDE SEQUENCE [LARGE SCALE GENOMIC DNA]</scope>
    <source>
        <strain evidence="4">COT-052 OH3439</strain>
    </source>
</reference>
<dbReference type="Proteomes" id="UP000030146">
    <property type="component" value="Unassembled WGS sequence"/>
</dbReference>
<dbReference type="Pfam" id="PF03787">
    <property type="entry name" value="RAMPs"/>
    <property type="match status" value="1"/>
</dbReference>
<evidence type="ECO:0000259" key="2">
    <source>
        <dbReference type="Pfam" id="PF03787"/>
    </source>
</evidence>
<dbReference type="InterPro" id="IPR013410">
    <property type="entry name" value="CRISPR-assoc_RAMP_Cmr4"/>
</dbReference>
<protein>
    <recommendedName>
        <fullName evidence="2">CRISPR type III-associated protein domain-containing protein</fullName>
    </recommendedName>
</protein>
<evidence type="ECO:0000313" key="4">
    <source>
        <dbReference type="Proteomes" id="UP000030146"/>
    </source>
</evidence>
<feature type="domain" description="CRISPR type III-associated protein" evidence="2">
    <location>
        <begin position="8"/>
        <end position="228"/>
    </location>
</feature>
<dbReference type="InterPro" id="IPR005537">
    <property type="entry name" value="RAMP_III_fam"/>
</dbReference>
<sequence>MKTAVYMIRCLTNLHVGVGGANYNVVDNPVQRDVTDRRPCIYSSSLKGALRQFFASLQPDTIDIDYIFGPDNDRAAEKDNKTGHFNFLQANLLAFPIQASVKEDIPEGYKLCSCPAWKESLKELGQHMGVAGIVFPDFTEEEQKVLADAHESLPIIARNYLKNGESKNLWYEEVVPAESRFVFFVTYPENTGKEKPEDIFKKFDALLTGEKSIVQIGANSSVGYGLCKISNITQL</sequence>